<gene>
    <name evidence="1" type="ORF">L6452_38691</name>
</gene>
<name>A0ACB8XQS9_ARCLA</name>
<protein>
    <submittedName>
        <fullName evidence="1">Uncharacterized protein</fullName>
    </submittedName>
</protein>
<dbReference type="EMBL" id="CM042061">
    <property type="protein sequence ID" value="KAI3672596.1"/>
    <property type="molecule type" value="Genomic_DNA"/>
</dbReference>
<comment type="caution">
    <text evidence="1">The sequence shown here is derived from an EMBL/GenBank/DDBJ whole genome shotgun (WGS) entry which is preliminary data.</text>
</comment>
<reference evidence="2" key="1">
    <citation type="journal article" date="2022" name="Mol. Ecol. Resour.">
        <title>The genomes of chicory, endive, great burdock and yacon provide insights into Asteraceae palaeo-polyploidization history and plant inulin production.</title>
        <authorList>
            <person name="Fan W."/>
            <person name="Wang S."/>
            <person name="Wang H."/>
            <person name="Wang A."/>
            <person name="Jiang F."/>
            <person name="Liu H."/>
            <person name="Zhao H."/>
            <person name="Xu D."/>
            <person name="Zhang Y."/>
        </authorList>
    </citation>
    <scope>NUCLEOTIDE SEQUENCE [LARGE SCALE GENOMIC DNA]</scope>
    <source>
        <strain evidence="2">cv. Niubang</strain>
    </source>
</reference>
<keyword evidence="2" id="KW-1185">Reference proteome</keyword>
<proteinExistence type="predicted"/>
<reference evidence="1 2" key="2">
    <citation type="journal article" date="2022" name="Mol. Ecol. Resour.">
        <title>The genomes of chicory, endive, great burdock and yacon provide insights into Asteraceae paleo-polyploidization history and plant inulin production.</title>
        <authorList>
            <person name="Fan W."/>
            <person name="Wang S."/>
            <person name="Wang H."/>
            <person name="Wang A."/>
            <person name="Jiang F."/>
            <person name="Liu H."/>
            <person name="Zhao H."/>
            <person name="Xu D."/>
            <person name="Zhang Y."/>
        </authorList>
    </citation>
    <scope>NUCLEOTIDE SEQUENCE [LARGE SCALE GENOMIC DNA]</scope>
    <source>
        <strain evidence="2">cv. Niubang</strain>
    </source>
</reference>
<accession>A0ACB8XQS9</accession>
<dbReference type="Proteomes" id="UP001055879">
    <property type="component" value="Linkage Group LG15"/>
</dbReference>
<sequence>MCAKVGVDPLASNKGFWAELLGIGDFYYELGHNFFLHECVLLILLNISLLLLLSEKRRTISVEGLDVLKDFTQIGSSALGHHIVPLTSTTYGLLILDPSSSKTTVSATALSSRVTLLSISPTEI</sequence>
<evidence type="ECO:0000313" key="2">
    <source>
        <dbReference type="Proteomes" id="UP001055879"/>
    </source>
</evidence>
<organism evidence="1 2">
    <name type="scientific">Arctium lappa</name>
    <name type="common">Greater burdock</name>
    <name type="synonym">Lappa major</name>
    <dbReference type="NCBI Taxonomy" id="4217"/>
    <lineage>
        <taxon>Eukaryota</taxon>
        <taxon>Viridiplantae</taxon>
        <taxon>Streptophyta</taxon>
        <taxon>Embryophyta</taxon>
        <taxon>Tracheophyta</taxon>
        <taxon>Spermatophyta</taxon>
        <taxon>Magnoliopsida</taxon>
        <taxon>eudicotyledons</taxon>
        <taxon>Gunneridae</taxon>
        <taxon>Pentapetalae</taxon>
        <taxon>asterids</taxon>
        <taxon>campanulids</taxon>
        <taxon>Asterales</taxon>
        <taxon>Asteraceae</taxon>
        <taxon>Carduoideae</taxon>
        <taxon>Cardueae</taxon>
        <taxon>Arctiinae</taxon>
        <taxon>Arctium</taxon>
    </lineage>
</organism>
<evidence type="ECO:0000313" key="1">
    <source>
        <dbReference type="EMBL" id="KAI3672596.1"/>
    </source>
</evidence>